<evidence type="ECO:0000256" key="2">
    <source>
        <dbReference type="PROSITE-ProRule" id="PRU10007"/>
    </source>
</evidence>
<dbReference type="InterPro" id="IPR015590">
    <property type="entry name" value="Aldehyde_DH_dom"/>
</dbReference>
<dbReference type="InterPro" id="IPR016163">
    <property type="entry name" value="Ald_DH_C"/>
</dbReference>
<feature type="domain" description="Aldehyde dehydrogenase" evidence="4">
    <location>
        <begin position="20"/>
        <end position="463"/>
    </location>
</feature>
<dbReference type="PROSITE" id="PS00687">
    <property type="entry name" value="ALDEHYDE_DEHYDR_GLU"/>
    <property type="match status" value="1"/>
</dbReference>
<comment type="similarity">
    <text evidence="3">Belongs to the aldehyde dehydrogenase family.</text>
</comment>
<dbReference type="InterPro" id="IPR029510">
    <property type="entry name" value="Ald_DH_CS_GLU"/>
</dbReference>
<dbReference type="PROSITE" id="PS00070">
    <property type="entry name" value="ALDEHYDE_DEHYDR_CYS"/>
    <property type="match status" value="1"/>
</dbReference>
<evidence type="ECO:0000259" key="4">
    <source>
        <dbReference type="Pfam" id="PF00171"/>
    </source>
</evidence>
<keyword evidence="1 3" id="KW-0560">Oxidoreductase</keyword>
<evidence type="ECO:0000256" key="3">
    <source>
        <dbReference type="RuleBase" id="RU003345"/>
    </source>
</evidence>
<proteinExistence type="inferred from homology"/>
<evidence type="ECO:0000256" key="1">
    <source>
        <dbReference type="ARBA" id="ARBA00023002"/>
    </source>
</evidence>
<organism evidence="5 6">
    <name type="scientific">Pseudonocardia xishanensis</name>
    <dbReference type="NCBI Taxonomy" id="630995"/>
    <lineage>
        <taxon>Bacteria</taxon>
        <taxon>Bacillati</taxon>
        <taxon>Actinomycetota</taxon>
        <taxon>Actinomycetes</taxon>
        <taxon>Pseudonocardiales</taxon>
        <taxon>Pseudonocardiaceae</taxon>
        <taxon>Pseudonocardia</taxon>
    </lineage>
</organism>
<sequence>MEAAVSDHLMTIDGKSEAGTSGFDVENPATGEVFAVAPACGRDQLDWAMASAQAAQRDWARDQDARRSSLQRAAAAITASAGELAQLLTLEQGKPLVESTREAHAAAAWFGYYASLPTPVEVLQDGDGVRVTLHRVPLGVVAAVTPWNYPLLLASFKAAPGLLAGNTVVLKPSPLTPLSSLLLGRVLADVLPPGVLNVVTGPDSFGPQVTAHDIPRKISFTGSTATGRRVAAGAGLKRVTLELGGNDPAILLDDVDPSAVASKIFASAFANNGQTCAAVKRVYAPAAMVDAVAEALAAEAANKVVGPGSDPSTQLGPLTTAAQRAKVAQYVEDARGRGARVVHGGELPGGPGHFYPPTVVAGVPDEAPLAADEQFGPALPVLPYDTLEDAVARANAGEYGLGASVWGADLDRAEATAAQMEAGTVWVNTHTALSPRYPFAGHKSSGLGVENGVHGYEEFTDVQVRHVVTEGTV</sequence>
<evidence type="ECO:0000313" key="5">
    <source>
        <dbReference type="EMBL" id="GAA4548450.1"/>
    </source>
</evidence>
<dbReference type="EMBL" id="BAABGT010000040">
    <property type="protein sequence ID" value="GAA4548450.1"/>
    <property type="molecule type" value="Genomic_DNA"/>
</dbReference>
<dbReference type="CDD" id="cd07106">
    <property type="entry name" value="ALDH_AldA-AAD23400"/>
    <property type="match status" value="1"/>
</dbReference>
<comment type="caution">
    <text evidence="5">The sequence shown here is derived from an EMBL/GenBank/DDBJ whole genome shotgun (WGS) entry which is preliminary data.</text>
</comment>
<dbReference type="Gene3D" id="3.40.309.10">
    <property type="entry name" value="Aldehyde Dehydrogenase, Chain A, domain 2"/>
    <property type="match status" value="1"/>
</dbReference>
<dbReference type="Pfam" id="PF00171">
    <property type="entry name" value="Aldedh"/>
    <property type="match status" value="1"/>
</dbReference>
<dbReference type="InterPro" id="IPR016160">
    <property type="entry name" value="Ald_DH_CS_CYS"/>
</dbReference>
<dbReference type="InterPro" id="IPR016161">
    <property type="entry name" value="Ald_DH/histidinol_DH"/>
</dbReference>
<dbReference type="Gene3D" id="3.40.605.10">
    <property type="entry name" value="Aldehyde Dehydrogenase, Chain A, domain 1"/>
    <property type="match status" value="1"/>
</dbReference>
<dbReference type="PANTHER" id="PTHR11699">
    <property type="entry name" value="ALDEHYDE DEHYDROGENASE-RELATED"/>
    <property type="match status" value="1"/>
</dbReference>
<keyword evidence="6" id="KW-1185">Reference proteome</keyword>
<gene>
    <name evidence="5" type="ORF">GCM10023175_34730</name>
</gene>
<dbReference type="Proteomes" id="UP001501598">
    <property type="component" value="Unassembled WGS sequence"/>
</dbReference>
<dbReference type="SUPFAM" id="SSF53720">
    <property type="entry name" value="ALDH-like"/>
    <property type="match status" value="1"/>
</dbReference>
<dbReference type="InterPro" id="IPR044086">
    <property type="entry name" value="LUC3-like"/>
</dbReference>
<dbReference type="InterPro" id="IPR016162">
    <property type="entry name" value="Ald_DH_N"/>
</dbReference>
<feature type="active site" evidence="2">
    <location>
        <position position="242"/>
    </location>
</feature>
<name>A0ABP8RUA0_9PSEU</name>
<accession>A0ABP8RUA0</accession>
<reference evidence="6" key="1">
    <citation type="journal article" date="2019" name="Int. J. Syst. Evol. Microbiol.">
        <title>The Global Catalogue of Microorganisms (GCM) 10K type strain sequencing project: providing services to taxonomists for standard genome sequencing and annotation.</title>
        <authorList>
            <consortium name="The Broad Institute Genomics Platform"/>
            <consortium name="The Broad Institute Genome Sequencing Center for Infectious Disease"/>
            <person name="Wu L."/>
            <person name="Ma J."/>
        </authorList>
    </citation>
    <scope>NUCLEOTIDE SEQUENCE [LARGE SCALE GENOMIC DNA]</scope>
    <source>
        <strain evidence="6">JCM 17906</strain>
    </source>
</reference>
<evidence type="ECO:0000313" key="6">
    <source>
        <dbReference type="Proteomes" id="UP001501598"/>
    </source>
</evidence>
<protein>
    <submittedName>
        <fullName evidence="5">Aldehyde dehydrogenase family protein</fullName>
    </submittedName>
</protein>